<organism evidence="2 3">
    <name type="scientific">Rotaria magnacalcarata</name>
    <dbReference type="NCBI Taxonomy" id="392030"/>
    <lineage>
        <taxon>Eukaryota</taxon>
        <taxon>Metazoa</taxon>
        <taxon>Spiralia</taxon>
        <taxon>Gnathifera</taxon>
        <taxon>Rotifera</taxon>
        <taxon>Eurotatoria</taxon>
        <taxon>Bdelloidea</taxon>
        <taxon>Philodinida</taxon>
        <taxon>Philodinidae</taxon>
        <taxon>Rotaria</taxon>
    </lineage>
</organism>
<proteinExistence type="predicted"/>
<gene>
    <name evidence="2" type="ORF">OVN521_LOCUS28213</name>
    <name evidence="1" type="ORF">WKI299_LOCUS8495</name>
</gene>
<dbReference type="Proteomes" id="UP000663856">
    <property type="component" value="Unassembled WGS sequence"/>
</dbReference>
<comment type="caution">
    <text evidence="2">The sequence shown here is derived from an EMBL/GenBank/DDBJ whole genome shotgun (WGS) entry which is preliminary data.</text>
</comment>
<keyword evidence="3" id="KW-1185">Reference proteome</keyword>
<dbReference type="AlphaFoldDB" id="A0A820DP17"/>
<evidence type="ECO:0000313" key="2">
    <source>
        <dbReference type="EMBL" id="CAF4235424.1"/>
    </source>
</evidence>
<name>A0A820DP17_9BILA</name>
<protein>
    <submittedName>
        <fullName evidence="2">Uncharacterized protein</fullName>
    </submittedName>
</protein>
<dbReference type="Proteomes" id="UP000663866">
    <property type="component" value="Unassembled WGS sequence"/>
</dbReference>
<dbReference type="EMBL" id="CAJNRF010002753">
    <property type="protein sequence ID" value="CAF2042074.1"/>
    <property type="molecule type" value="Genomic_DNA"/>
</dbReference>
<evidence type="ECO:0000313" key="1">
    <source>
        <dbReference type="EMBL" id="CAF2042074.1"/>
    </source>
</evidence>
<reference evidence="2" key="1">
    <citation type="submission" date="2021-02" db="EMBL/GenBank/DDBJ databases">
        <authorList>
            <person name="Nowell W R."/>
        </authorList>
    </citation>
    <scope>NUCLEOTIDE SEQUENCE</scope>
</reference>
<sequence length="197" mass="23429">MSFTASSSSKRCLFSSEEEADNIDENSTKKKKTIFDDKQHIRFQIEEEFRKINLEIPFDIIDAIDQGPLTRTHSNDIERRKELYCHLSDYLDRRRVRSRGQTYIFPDLMHQLIRCRFPSDIRAYQTVKSAKGRTLVNVLDENKYYVQWKDFCKKICELTFVVNRCLATSLSTVIIVNENKHANVFEHREEYSNKIKF</sequence>
<accession>A0A820DP17</accession>
<evidence type="ECO:0000313" key="3">
    <source>
        <dbReference type="Proteomes" id="UP000663866"/>
    </source>
</evidence>
<dbReference type="EMBL" id="CAJOBG010008115">
    <property type="protein sequence ID" value="CAF4235424.1"/>
    <property type="molecule type" value="Genomic_DNA"/>
</dbReference>